<sequence>MAAHELGLVFTSLCFETFGPPRGDGGSTKVQQCPTSAFPAFQHRSLAEEDPSSVQAFQAGPRRFRLSPFEVAFTDAADPELAKPETRLSDRALARILVDVTISIRSPRRWVGNLQTGSWYELCRNCRTRDQHFDILLDIKNGTYESPCSKSVELATPAAPRFVAPKALPQRFLP</sequence>
<dbReference type="EMBL" id="WSZM01000399">
    <property type="protein sequence ID" value="KAF4033903.1"/>
    <property type="molecule type" value="Genomic_DNA"/>
</dbReference>
<evidence type="ECO:0000313" key="2">
    <source>
        <dbReference type="EMBL" id="KAF4145855.1"/>
    </source>
</evidence>
<dbReference type="EMBL" id="JAACNO010000684">
    <property type="protein sequence ID" value="KAF4145855.1"/>
    <property type="molecule type" value="Genomic_DNA"/>
</dbReference>
<accession>A0A833W8L6</accession>
<dbReference type="Proteomes" id="UP000704712">
    <property type="component" value="Unassembled WGS sequence"/>
</dbReference>
<name>A0A833W8L6_PHYIN</name>
<proteinExistence type="predicted"/>
<evidence type="ECO:0000313" key="3">
    <source>
        <dbReference type="Proteomes" id="UP000602510"/>
    </source>
</evidence>
<organism evidence="1 3">
    <name type="scientific">Phytophthora infestans</name>
    <name type="common">Potato late blight agent</name>
    <name type="synonym">Botrytis infestans</name>
    <dbReference type="NCBI Taxonomy" id="4787"/>
    <lineage>
        <taxon>Eukaryota</taxon>
        <taxon>Sar</taxon>
        <taxon>Stramenopiles</taxon>
        <taxon>Oomycota</taxon>
        <taxon>Peronosporomycetes</taxon>
        <taxon>Peronosporales</taxon>
        <taxon>Peronosporaceae</taxon>
        <taxon>Phytophthora</taxon>
    </lineage>
</organism>
<dbReference type="Proteomes" id="UP000602510">
    <property type="component" value="Unassembled WGS sequence"/>
</dbReference>
<evidence type="ECO:0000313" key="1">
    <source>
        <dbReference type="EMBL" id="KAF4033903.1"/>
    </source>
</evidence>
<keyword evidence="3" id="KW-1185">Reference proteome</keyword>
<comment type="caution">
    <text evidence="1">The sequence shown here is derived from an EMBL/GenBank/DDBJ whole genome shotgun (WGS) entry which is preliminary data.</text>
</comment>
<dbReference type="AlphaFoldDB" id="A0A833W8L6"/>
<reference evidence="1" key="1">
    <citation type="submission" date="2020-04" db="EMBL/GenBank/DDBJ databases">
        <title>Hybrid Assembly of Korean Phytophthora infestans isolates.</title>
        <authorList>
            <person name="Prokchorchik M."/>
            <person name="Lee Y."/>
            <person name="Seo J."/>
            <person name="Cho J.-H."/>
            <person name="Park Y.-E."/>
            <person name="Jang D.-C."/>
            <person name="Im J.-S."/>
            <person name="Choi J.-G."/>
            <person name="Park H.-J."/>
            <person name="Lee G.-B."/>
            <person name="Lee Y.-G."/>
            <person name="Hong S.-Y."/>
            <person name="Cho K."/>
            <person name="Sohn K.H."/>
        </authorList>
    </citation>
    <scope>NUCLEOTIDE SEQUENCE</scope>
    <source>
        <strain evidence="1">KR_1_A1</strain>
        <strain evidence="2">KR_2_A2</strain>
    </source>
</reference>
<gene>
    <name evidence="1" type="ORF">GN244_ATG14112</name>
    <name evidence="2" type="ORF">GN958_ATG04965</name>
</gene>
<protein>
    <submittedName>
        <fullName evidence="1">Uncharacterized protein</fullName>
    </submittedName>
</protein>